<gene>
    <name evidence="6" type="ORF">ACFPM4_03905</name>
</gene>
<dbReference type="PRINTS" id="PR00377">
    <property type="entry name" value="IMPHPHTASES"/>
</dbReference>
<dbReference type="SUPFAM" id="SSF56655">
    <property type="entry name" value="Carbohydrate phosphatase"/>
    <property type="match status" value="1"/>
</dbReference>
<evidence type="ECO:0000256" key="3">
    <source>
        <dbReference type="ARBA" id="ARBA00022723"/>
    </source>
</evidence>
<evidence type="ECO:0000256" key="1">
    <source>
        <dbReference type="ARBA" id="ARBA00001033"/>
    </source>
</evidence>
<dbReference type="EMBL" id="JBHSMC010000001">
    <property type="protein sequence ID" value="MFC5463901.1"/>
    <property type="molecule type" value="Genomic_DNA"/>
</dbReference>
<keyword evidence="5" id="KW-0460">Magnesium</keyword>
<dbReference type="Gene3D" id="3.40.190.80">
    <property type="match status" value="1"/>
</dbReference>
<evidence type="ECO:0000256" key="4">
    <source>
        <dbReference type="ARBA" id="ARBA00022801"/>
    </source>
</evidence>
<dbReference type="Gene3D" id="3.30.540.10">
    <property type="entry name" value="Fructose-1,6-Bisphosphatase, subunit A, domain 1"/>
    <property type="match status" value="1"/>
</dbReference>
<comment type="catalytic activity">
    <reaction evidence="1">
        <text>a myo-inositol phosphate + H2O = myo-inositol + phosphate</text>
        <dbReference type="Rhea" id="RHEA:24056"/>
        <dbReference type="ChEBI" id="CHEBI:15377"/>
        <dbReference type="ChEBI" id="CHEBI:17268"/>
        <dbReference type="ChEBI" id="CHEBI:43474"/>
        <dbReference type="ChEBI" id="CHEBI:84139"/>
        <dbReference type="EC" id="3.1.3.25"/>
    </reaction>
</comment>
<dbReference type="Proteomes" id="UP001596147">
    <property type="component" value="Unassembled WGS sequence"/>
</dbReference>
<comment type="caution">
    <text evidence="6">The sequence shown here is derived from an EMBL/GenBank/DDBJ whole genome shotgun (WGS) entry which is preliminary data.</text>
</comment>
<evidence type="ECO:0000313" key="6">
    <source>
        <dbReference type="EMBL" id="MFC5463901.1"/>
    </source>
</evidence>
<keyword evidence="4" id="KW-0378">Hydrolase</keyword>
<protein>
    <recommendedName>
        <fullName evidence="2">inositol-phosphate phosphatase</fullName>
        <ecNumber evidence="2">3.1.3.25</ecNumber>
    </recommendedName>
</protein>
<name>A0ABW0LF17_9BACI</name>
<evidence type="ECO:0000256" key="2">
    <source>
        <dbReference type="ARBA" id="ARBA00013106"/>
    </source>
</evidence>
<dbReference type="PANTHER" id="PTHR20854">
    <property type="entry name" value="INOSITOL MONOPHOSPHATASE"/>
    <property type="match status" value="1"/>
</dbReference>
<evidence type="ECO:0000256" key="5">
    <source>
        <dbReference type="ARBA" id="ARBA00022842"/>
    </source>
</evidence>
<dbReference type="InterPro" id="IPR020550">
    <property type="entry name" value="Inositol_monophosphatase_CS"/>
</dbReference>
<dbReference type="InterPro" id="IPR000760">
    <property type="entry name" value="Inositol_monophosphatase-like"/>
</dbReference>
<sequence>MLTDWNKIDKFAKEWLQEARSKIIASFESTLTITTKSDANDLVTNMDEEIENFFVTNIRNQFPSHEILGEESIGHEIEQLDGVVWIIDPIDGTMNFVHQKRNFFISIGIYEDGVGQLGYLYDVVHNELYYGKKGEGVHCNEVKIPPIKDVPIHEAIVGISATWLIENKDTNKGEALIELVKDVRGTRSYGSAALEFSYVATGRLDAYISMRLAPWDFAGGKIIIEELGGIVTDLDGKALNLLEKSPVLVTSSGLHEQIFKSYIKK</sequence>
<keyword evidence="3" id="KW-0479">Metal-binding</keyword>
<reference evidence="7" key="1">
    <citation type="journal article" date="2019" name="Int. J. Syst. Evol. Microbiol.">
        <title>The Global Catalogue of Microorganisms (GCM) 10K type strain sequencing project: providing services to taxonomists for standard genome sequencing and annotation.</title>
        <authorList>
            <consortium name="The Broad Institute Genomics Platform"/>
            <consortium name="The Broad Institute Genome Sequencing Center for Infectious Disease"/>
            <person name="Wu L."/>
            <person name="Ma J."/>
        </authorList>
    </citation>
    <scope>NUCLEOTIDE SEQUENCE [LARGE SCALE GENOMIC DNA]</scope>
    <source>
        <strain evidence="7">CGMCC 1.12237</strain>
    </source>
</reference>
<dbReference type="InterPro" id="IPR020583">
    <property type="entry name" value="Inositol_monoP_metal-BS"/>
</dbReference>
<dbReference type="Pfam" id="PF00459">
    <property type="entry name" value="Inositol_P"/>
    <property type="match status" value="1"/>
</dbReference>
<dbReference type="PROSITE" id="PS00630">
    <property type="entry name" value="IMP_2"/>
    <property type="match status" value="1"/>
</dbReference>
<evidence type="ECO:0000313" key="7">
    <source>
        <dbReference type="Proteomes" id="UP001596147"/>
    </source>
</evidence>
<dbReference type="RefSeq" id="WP_144925148.1">
    <property type="nucleotide sequence ID" value="NZ_JBHSMC010000001.1"/>
</dbReference>
<accession>A0ABW0LF17</accession>
<dbReference type="PANTHER" id="PTHR20854:SF4">
    <property type="entry name" value="INOSITOL-1-MONOPHOSPHATASE-RELATED"/>
    <property type="match status" value="1"/>
</dbReference>
<dbReference type="PROSITE" id="PS00629">
    <property type="entry name" value="IMP_1"/>
    <property type="match status" value="1"/>
</dbReference>
<dbReference type="EC" id="3.1.3.25" evidence="2"/>
<dbReference type="CDD" id="cd01637">
    <property type="entry name" value="IMPase_like"/>
    <property type="match status" value="1"/>
</dbReference>
<organism evidence="6 7">
    <name type="scientific">Lederbergia graminis</name>
    <dbReference type="NCBI Taxonomy" id="735518"/>
    <lineage>
        <taxon>Bacteria</taxon>
        <taxon>Bacillati</taxon>
        <taxon>Bacillota</taxon>
        <taxon>Bacilli</taxon>
        <taxon>Bacillales</taxon>
        <taxon>Bacillaceae</taxon>
        <taxon>Lederbergia</taxon>
    </lineage>
</organism>
<proteinExistence type="predicted"/>
<keyword evidence="7" id="KW-1185">Reference proteome</keyword>